<reference evidence="4" key="1">
    <citation type="journal article" date="2014" name="Int. J. Syst. Evol. Microbiol.">
        <title>Complete genome sequence of Corynebacterium casei LMG S-19264T (=DSM 44701T), isolated from a smear-ripened cheese.</title>
        <authorList>
            <consortium name="US DOE Joint Genome Institute (JGI-PGF)"/>
            <person name="Walter F."/>
            <person name="Albersmeier A."/>
            <person name="Kalinowski J."/>
            <person name="Ruckert C."/>
        </authorList>
    </citation>
    <scope>NUCLEOTIDE SEQUENCE</scope>
    <source>
        <strain evidence="4">VKM Ac-1321</strain>
    </source>
</reference>
<evidence type="ECO:0000313" key="4">
    <source>
        <dbReference type="EMBL" id="GLL05136.1"/>
    </source>
</evidence>
<feature type="domain" description="Transposase IS204/IS1001/IS1096/IS1165 zinc-finger" evidence="3">
    <location>
        <begin position="39"/>
        <end position="81"/>
    </location>
</feature>
<reference evidence="4" key="2">
    <citation type="submission" date="2023-01" db="EMBL/GenBank/DDBJ databases">
        <authorList>
            <person name="Sun Q."/>
            <person name="Evtushenko L."/>
        </authorList>
    </citation>
    <scope>NUCLEOTIDE SEQUENCE</scope>
    <source>
        <strain evidence="4">VKM Ac-1321</strain>
    </source>
</reference>
<dbReference type="PANTHER" id="PTHR33498:SF1">
    <property type="entry name" value="TRANSPOSASE FOR INSERTION SEQUENCE ELEMENT IS1557"/>
    <property type="match status" value="1"/>
</dbReference>
<dbReference type="EMBL" id="BSFP01000053">
    <property type="protein sequence ID" value="GLL05136.1"/>
    <property type="molecule type" value="Genomic_DNA"/>
</dbReference>
<dbReference type="AlphaFoldDB" id="A0A9W6KRH6"/>
<evidence type="ECO:0000259" key="2">
    <source>
        <dbReference type="Pfam" id="PF01610"/>
    </source>
</evidence>
<accession>A0A9W6KRH6</accession>
<feature type="domain" description="Transposase IS204/IS1001/IS1096/IS1165 DDE" evidence="2">
    <location>
        <begin position="158"/>
        <end position="254"/>
    </location>
</feature>
<feature type="domain" description="Transposase IS204/IS1001/IS1096/IS1165 DDE" evidence="2">
    <location>
        <begin position="405"/>
        <end position="519"/>
    </location>
</feature>
<name>A0A9W6KRH6_9ACTN</name>
<dbReference type="InterPro" id="IPR029261">
    <property type="entry name" value="Transposase_Znf"/>
</dbReference>
<dbReference type="Proteomes" id="UP001143480">
    <property type="component" value="Unassembled WGS sequence"/>
</dbReference>
<dbReference type="RefSeq" id="WP_271189810.1">
    <property type="nucleotide sequence ID" value="NZ_BSFP01000053.1"/>
</dbReference>
<dbReference type="InterPro" id="IPR002560">
    <property type="entry name" value="Transposase_DDE"/>
</dbReference>
<comment type="caution">
    <text evidence="4">The sequence shown here is derived from an EMBL/GenBank/DDBJ whole genome shotgun (WGS) entry which is preliminary data.</text>
</comment>
<evidence type="ECO:0000256" key="1">
    <source>
        <dbReference type="SAM" id="MobiDB-lite"/>
    </source>
</evidence>
<dbReference type="PANTHER" id="PTHR33498">
    <property type="entry name" value="TRANSPOSASE FOR INSERTION SEQUENCE ELEMENT IS1557"/>
    <property type="match status" value="1"/>
</dbReference>
<feature type="region of interest" description="Disordered" evidence="1">
    <location>
        <begin position="254"/>
        <end position="274"/>
    </location>
</feature>
<dbReference type="Pfam" id="PF01610">
    <property type="entry name" value="DDE_Tnp_ISL3"/>
    <property type="match status" value="2"/>
</dbReference>
<dbReference type="NCBIfam" id="NF033550">
    <property type="entry name" value="transpos_ISL3"/>
    <property type="match status" value="1"/>
</dbReference>
<evidence type="ECO:0000313" key="5">
    <source>
        <dbReference type="Proteomes" id="UP001143480"/>
    </source>
</evidence>
<organism evidence="4 5">
    <name type="scientific">Dactylosporangium matsuzakiense</name>
    <dbReference type="NCBI Taxonomy" id="53360"/>
    <lineage>
        <taxon>Bacteria</taxon>
        <taxon>Bacillati</taxon>
        <taxon>Actinomycetota</taxon>
        <taxon>Actinomycetes</taxon>
        <taxon>Micromonosporales</taxon>
        <taxon>Micromonosporaceae</taxon>
        <taxon>Dactylosporangium</taxon>
    </lineage>
</organism>
<proteinExistence type="predicted"/>
<sequence>MAVPDLIRVLFPHLAALRLIEVRSKGMSVRLSAEAAAAAACPSCGTASRRVHSRYERRLLDGAAGSQEVILQLRVRRFFCAGVGCVQKIFSEQVDGVTVRHGRHSLLMRRLLQAVALALGGRAGQRLGEDIAVRAGRMTLIRLIRSTPVPAPVTPAVLGVDDFALRRGHSYGTVLIDMATRKPIEVLPDRTADTFAAWLQAHPGVQVICRDRGGAYAEAAGRAAPRAVQVADRWHLLKNLSDAVKDAVAAHRRCLRPTDPPPSAPQPVVTDPSPGKRAALVQARHAEIQQLRAAGYGTYAIVRRLGIDAKTVNRYSTTPLADLLPVTGNSHRSSVLDPYKSYLLQRCHDGVTGTGQLLDEIRRRGFTGAERTLRRYLITIRGTPSTPPAPPPPPSSRTITTWIMRPPAKLPPDDVTALAAACDACSELATIRDVARSFANLLRTRGGRHLTAWADQAEHCGIPQLQAFASGLRKDWNAVVAGLTTAWSSGAVEGNVNRIKMLKRQMFGRANFDLLRQRILLTR</sequence>
<protein>
    <submittedName>
        <fullName evidence="4">Transposase</fullName>
    </submittedName>
</protein>
<dbReference type="Pfam" id="PF14690">
    <property type="entry name" value="Zn_ribbon_ISL3"/>
    <property type="match status" value="1"/>
</dbReference>
<dbReference type="InterPro" id="IPR047951">
    <property type="entry name" value="Transpos_ISL3"/>
</dbReference>
<gene>
    <name evidence="4" type="ORF">GCM10017581_068830</name>
</gene>
<evidence type="ECO:0000259" key="3">
    <source>
        <dbReference type="Pfam" id="PF14690"/>
    </source>
</evidence>
<keyword evidence="5" id="KW-1185">Reference proteome</keyword>